<feature type="transmembrane region" description="Helical" evidence="8">
    <location>
        <begin position="217"/>
        <end position="235"/>
    </location>
</feature>
<dbReference type="Proteomes" id="UP000027222">
    <property type="component" value="Unassembled WGS sequence"/>
</dbReference>
<protein>
    <recommendedName>
        <fullName evidence="9">TLC domain-containing protein</fullName>
    </recommendedName>
</protein>
<evidence type="ECO:0000256" key="3">
    <source>
        <dbReference type="ARBA" id="ARBA00022692"/>
    </source>
</evidence>
<dbReference type="PANTHER" id="PTHR12560:SF0">
    <property type="entry name" value="LD18904P"/>
    <property type="match status" value="1"/>
</dbReference>
<dbReference type="PIRSF" id="PIRSF005225">
    <property type="entry name" value="LAG1_LAC1"/>
    <property type="match status" value="1"/>
</dbReference>
<dbReference type="Pfam" id="PF03798">
    <property type="entry name" value="TRAM_LAG1_CLN8"/>
    <property type="match status" value="1"/>
</dbReference>
<dbReference type="PANTHER" id="PTHR12560">
    <property type="entry name" value="LONGEVITY ASSURANCE FACTOR 1 LAG1"/>
    <property type="match status" value="1"/>
</dbReference>
<dbReference type="GO" id="GO:0050291">
    <property type="term" value="F:sphingosine N-acyltransferase activity"/>
    <property type="evidence" value="ECO:0007669"/>
    <property type="project" value="InterPro"/>
</dbReference>
<dbReference type="EMBL" id="KL142368">
    <property type="protein sequence ID" value="KDR83793.1"/>
    <property type="molecule type" value="Genomic_DNA"/>
</dbReference>
<evidence type="ECO:0000256" key="8">
    <source>
        <dbReference type="SAM" id="Phobius"/>
    </source>
</evidence>
<dbReference type="GO" id="GO:0016020">
    <property type="term" value="C:membrane"/>
    <property type="evidence" value="ECO:0007669"/>
    <property type="project" value="UniProtKB-SubCell"/>
</dbReference>
<dbReference type="AlphaFoldDB" id="A0A067TXM6"/>
<feature type="transmembrane region" description="Helical" evidence="8">
    <location>
        <begin position="43"/>
        <end position="65"/>
    </location>
</feature>
<feature type="domain" description="TLC" evidence="9">
    <location>
        <begin position="134"/>
        <end position="350"/>
    </location>
</feature>
<evidence type="ECO:0000313" key="11">
    <source>
        <dbReference type="Proteomes" id="UP000027222"/>
    </source>
</evidence>
<evidence type="ECO:0000256" key="6">
    <source>
        <dbReference type="PROSITE-ProRule" id="PRU00205"/>
    </source>
</evidence>
<evidence type="ECO:0000259" key="9">
    <source>
        <dbReference type="PROSITE" id="PS50922"/>
    </source>
</evidence>
<reference evidence="11" key="1">
    <citation type="journal article" date="2014" name="Proc. Natl. Acad. Sci. U.S.A.">
        <title>Extensive sampling of basidiomycete genomes demonstrates inadequacy of the white-rot/brown-rot paradigm for wood decay fungi.</title>
        <authorList>
            <person name="Riley R."/>
            <person name="Salamov A.A."/>
            <person name="Brown D.W."/>
            <person name="Nagy L.G."/>
            <person name="Floudas D."/>
            <person name="Held B.W."/>
            <person name="Levasseur A."/>
            <person name="Lombard V."/>
            <person name="Morin E."/>
            <person name="Otillar R."/>
            <person name="Lindquist E.A."/>
            <person name="Sun H."/>
            <person name="LaButti K.M."/>
            <person name="Schmutz J."/>
            <person name="Jabbour D."/>
            <person name="Luo H."/>
            <person name="Baker S.E."/>
            <person name="Pisabarro A.G."/>
            <person name="Walton J.D."/>
            <person name="Blanchette R.A."/>
            <person name="Henrissat B."/>
            <person name="Martin F."/>
            <person name="Cullen D."/>
            <person name="Hibbett D.S."/>
            <person name="Grigoriev I.V."/>
        </authorList>
    </citation>
    <scope>NUCLEOTIDE SEQUENCE [LARGE SCALE GENOMIC DNA]</scope>
    <source>
        <strain evidence="11">CBS 339.88</strain>
    </source>
</reference>
<organism evidence="10 11">
    <name type="scientific">Galerina marginata (strain CBS 339.88)</name>
    <dbReference type="NCBI Taxonomy" id="685588"/>
    <lineage>
        <taxon>Eukaryota</taxon>
        <taxon>Fungi</taxon>
        <taxon>Dikarya</taxon>
        <taxon>Basidiomycota</taxon>
        <taxon>Agaricomycotina</taxon>
        <taxon>Agaricomycetes</taxon>
        <taxon>Agaricomycetidae</taxon>
        <taxon>Agaricales</taxon>
        <taxon>Agaricineae</taxon>
        <taxon>Strophariaceae</taxon>
        <taxon>Galerina</taxon>
    </lineage>
</organism>
<evidence type="ECO:0000256" key="1">
    <source>
        <dbReference type="ARBA" id="ARBA00004141"/>
    </source>
</evidence>
<keyword evidence="3 6" id="KW-0812">Transmembrane</keyword>
<keyword evidence="11" id="KW-1185">Reference proteome</keyword>
<gene>
    <name evidence="10" type="ORF">GALMADRAFT_236178</name>
</gene>
<feature type="region of interest" description="Disordered" evidence="7">
    <location>
        <begin position="351"/>
        <end position="373"/>
    </location>
</feature>
<keyword evidence="5 6" id="KW-0472">Membrane</keyword>
<name>A0A067TXM6_GALM3</name>
<feature type="transmembrane region" description="Helical" evidence="8">
    <location>
        <begin position="271"/>
        <end position="293"/>
    </location>
</feature>
<evidence type="ECO:0000313" key="10">
    <source>
        <dbReference type="EMBL" id="KDR83793.1"/>
    </source>
</evidence>
<comment type="subcellular location">
    <subcellularLocation>
        <location evidence="1">Membrane</location>
        <topology evidence="1">Multi-pass membrane protein</topology>
    </subcellularLocation>
</comment>
<accession>A0A067TXM6</accession>
<evidence type="ECO:0000256" key="5">
    <source>
        <dbReference type="ARBA" id="ARBA00023136"/>
    </source>
</evidence>
<dbReference type="OrthoDB" id="537032at2759"/>
<evidence type="ECO:0000256" key="4">
    <source>
        <dbReference type="ARBA" id="ARBA00022989"/>
    </source>
</evidence>
<dbReference type="PROSITE" id="PS50922">
    <property type="entry name" value="TLC"/>
    <property type="match status" value="1"/>
</dbReference>
<dbReference type="GO" id="GO:0046513">
    <property type="term" value="P:ceramide biosynthetic process"/>
    <property type="evidence" value="ECO:0007669"/>
    <property type="project" value="InterPro"/>
</dbReference>
<proteinExistence type="inferred from homology"/>
<dbReference type="HOGENOM" id="CLU_028277_2_1_1"/>
<dbReference type="SMART" id="SM00724">
    <property type="entry name" value="TLC"/>
    <property type="match status" value="1"/>
</dbReference>
<evidence type="ECO:0000256" key="7">
    <source>
        <dbReference type="SAM" id="MobiDB-lite"/>
    </source>
</evidence>
<evidence type="ECO:0000256" key="2">
    <source>
        <dbReference type="ARBA" id="ARBA00009808"/>
    </source>
</evidence>
<dbReference type="InterPro" id="IPR006634">
    <property type="entry name" value="TLC-dom"/>
</dbReference>
<sequence>MDKFNSWSPYLTPFYTLQYPTSPPKDPDSFHESPYYNVGKPDIYLVITCIAVMAVLRDAFRLLVFEPFARWKLTRDLMLTRRRKAVKTNGAANSYVGNGNGHVSNGNGHLHSNGDANGVAGPPPTAKEMRQLNRKVLRFAEQGWSVIYYSIQWAFGLYVHYNLPTRLLDPIDLWLAYPHIPIAAPVKIYYLTQTAFYFHQILVLNAEARRKDHVQMMSHHIITVVLILGSYFTNFTRVGCVIMMLMDCCDIFLPLAKMIRYLDISQFACDFVFAIFMFSWLITRHFLFLFVIYSTIFEGPNYVEFKWDYEGSYYVTQTNFTIFCVLLLALQVIQCIWFGMICRVAWRVVSGSGASDDRSDDEDDTSASDKKDN</sequence>
<feature type="transmembrane region" description="Helical" evidence="8">
    <location>
        <begin position="313"/>
        <end position="338"/>
    </location>
</feature>
<comment type="similarity">
    <text evidence="2">Belongs to the sphingosine N-acyltransferase family.</text>
</comment>
<keyword evidence="4 8" id="KW-1133">Transmembrane helix</keyword>
<dbReference type="InterPro" id="IPR016439">
    <property type="entry name" value="Lag1/Lac1-like"/>
</dbReference>
<dbReference type="STRING" id="685588.A0A067TXM6"/>